<dbReference type="InterPro" id="IPR022694">
    <property type="entry name" value="3-OHacyl-CoA_DH"/>
</dbReference>
<dbReference type="InterPro" id="IPR008927">
    <property type="entry name" value="6-PGluconate_DH-like_C_sf"/>
</dbReference>
<evidence type="ECO:0000256" key="9">
    <source>
        <dbReference type="ARBA" id="ARBA00042709"/>
    </source>
</evidence>
<dbReference type="Pfam" id="PF02737">
    <property type="entry name" value="3HCDH_N"/>
    <property type="match status" value="1"/>
</dbReference>
<dbReference type="EMBL" id="JAFICZ010000001">
    <property type="protein sequence ID" value="MBP1296752.1"/>
    <property type="molecule type" value="Genomic_DNA"/>
</dbReference>
<dbReference type="GO" id="GO:0050104">
    <property type="term" value="F:L-gulonate 3-dehydrogenase activity"/>
    <property type="evidence" value="ECO:0007669"/>
    <property type="project" value="UniProtKB-EC"/>
</dbReference>
<dbReference type="AlphaFoldDB" id="A0A8I2C7U7"/>
<protein>
    <recommendedName>
        <fullName evidence="9">L-gulonate 3-dehydrogenase</fullName>
        <ecNumber evidence="8">1.1.1.45</ecNumber>
    </recommendedName>
    <alternativeName>
        <fullName evidence="9">L-gulonate 3-dehydrogenase</fullName>
    </alternativeName>
</protein>
<evidence type="ECO:0000313" key="14">
    <source>
        <dbReference type="Proteomes" id="UP000673383"/>
    </source>
</evidence>
<keyword evidence="7" id="KW-0520">NAD</keyword>
<comment type="subcellular location">
    <subcellularLocation>
        <location evidence="1">Cytoplasm</location>
    </subcellularLocation>
</comment>
<sequence length="320" mass="34554">MTRIALIGAGVVGSSWSLVFARAGFEVAVYDADSNSAVRVPDFVRTAAAGLEALGLILPDPAETIAARVRPTKSIEEALAGVDYVQESVPERLPIKVELYKTLDALAGPQVVLASSTSGLPASAFTENLATRARCLVVHPINPPHLIPLVEIVPSPWTKPDVVERARTLMLRIGQSPIQLRREISGFVVNRLQSALLGEAFRLVEDGIVNAEEVDRAIADGLGLRWSFMGPFQTIDLNAKTGIAEYCRNLGPMYHGLAKEQADPRPWPDALVATVEDTLRKQTSADDIPARQRWRDNFLAKLVDFKRSLTSPAAGSSGAS</sequence>
<dbReference type="NCBIfam" id="NF004783">
    <property type="entry name" value="PRK06129.1"/>
    <property type="match status" value="1"/>
</dbReference>
<evidence type="ECO:0000256" key="3">
    <source>
        <dbReference type="ARBA" id="ARBA00011738"/>
    </source>
</evidence>
<dbReference type="InterPro" id="IPR006180">
    <property type="entry name" value="3-OHacyl-CoA_DH_CS"/>
</dbReference>
<name>A0A8I2C7U7_BRAEL</name>
<dbReference type="Proteomes" id="UP000673383">
    <property type="component" value="Unassembled WGS sequence"/>
</dbReference>
<dbReference type="Gene3D" id="1.10.1040.10">
    <property type="entry name" value="N-(1-d-carboxylethyl)-l-norvaline Dehydrogenase, domain 2"/>
    <property type="match status" value="1"/>
</dbReference>
<dbReference type="Pfam" id="PF00725">
    <property type="entry name" value="3HCDH"/>
    <property type="match status" value="1"/>
</dbReference>
<dbReference type="PIRSF" id="PIRSF000105">
    <property type="entry name" value="HCDH"/>
    <property type="match status" value="1"/>
</dbReference>
<comment type="similarity">
    <text evidence="2">Belongs to the 3-hydroxyacyl-CoA dehydrogenase family.</text>
</comment>
<evidence type="ECO:0000256" key="6">
    <source>
        <dbReference type="ARBA" id="ARBA00023002"/>
    </source>
</evidence>
<comment type="caution">
    <text evidence="13">The sequence shown here is derived from an EMBL/GenBank/DDBJ whole genome shotgun (WGS) entry which is preliminary data.</text>
</comment>
<dbReference type="InterPro" id="IPR006108">
    <property type="entry name" value="3HC_DH_C"/>
</dbReference>
<evidence type="ECO:0000256" key="2">
    <source>
        <dbReference type="ARBA" id="ARBA00009463"/>
    </source>
</evidence>
<dbReference type="EC" id="1.1.1.45" evidence="8"/>
<dbReference type="SUPFAM" id="SSF51735">
    <property type="entry name" value="NAD(P)-binding Rossmann-fold domains"/>
    <property type="match status" value="1"/>
</dbReference>
<comment type="subunit">
    <text evidence="3">Homodimer.</text>
</comment>
<dbReference type="RefSeq" id="WP_209944782.1">
    <property type="nucleotide sequence ID" value="NZ_JAFICZ010000001.1"/>
</dbReference>
<organism evidence="13 14">
    <name type="scientific">Bradyrhizobium elkanii</name>
    <dbReference type="NCBI Taxonomy" id="29448"/>
    <lineage>
        <taxon>Bacteria</taxon>
        <taxon>Pseudomonadati</taxon>
        <taxon>Pseudomonadota</taxon>
        <taxon>Alphaproteobacteria</taxon>
        <taxon>Hyphomicrobiales</taxon>
        <taxon>Nitrobacteraceae</taxon>
        <taxon>Bradyrhizobium</taxon>
    </lineage>
</organism>
<evidence type="ECO:0000313" key="13">
    <source>
        <dbReference type="EMBL" id="MBP1296752.1"/>
    </source>
</evidence>
<dbReference type="GO" id="GO:0070403">
    <property type="term" value="F:NAD+ binding"/>
    <property type="evidence" value="ECO:0007669"/>
    <property type="project" value="InterPro"/>
</dbReference>
<proteinExistence type="inferred from homology"/>
<keyword evidence="6" id="KW-0560">Oxidoreductase</keyword>
<dbReference type="InterPro" id="IPR013328">
    <property type="entry name" value="6PGD_dom2"/>
</dbReference>
<dbReference type="InterPro" id="IPR006176">
    <property type="entry name" value="3-OHacyl-CoA_DH_NAD-bd"/>
</dbReference>
<evidence type="ECO:0000259" key="11">
    <source>
        <dbReference type="Pfam" id="PF00725"/>
    </source>
</evidence>
<dbReference type="PROSITE" id="PS00067">
    <property type="entry name" value="3HCDH"/>
    <property type="match status" value="1"/>
</dbReference>
<evidence type="ECO:0000256" key="1">
    <source>
        <dbReference type="ARBA" id="ARBA00004496"/>
    </source>
</evidence>
<keyword evidence="4" id="KW-0963">Cytoplasm</keyword>
<feature type="site" description="Important for catalytic activity" evidence="10">
    <location>
        <position position="139"/>
    </location>
</feature>
<keyword evidence="5" id="KW-0597">Phosphoprotein</keyword>
<dbReference type="GO" id="GO:0006631">
    <property type="term" value="P:fatty acid metabolic process"/>
    <property type="evidence" value="ECO:0007669"/>
    <property type="project" value="InterPro"/>
</dbReference>
<feature type="domain" description="3-hydroxyacyl-CoA dehydrogenase NAD binding" evidence="12">
    <location>
        <begin position="4"/>
        <end position="180"/>
    </location>
</feature>
<evidence type="ECO:0000256" key="5">
    <source>
        <dbReference type="ARBA" id="ARBA00022553"/>
    </source>
</evidence>
<reference evidence="13" key="1">
    <citation type="submission" date="2021-02" db="EMBL/GenBank/DDBJ databases">
        <title>Genomic Encyclopedia of Type Strains, Phase IV (KMG-V): Genome sequencing to study the core and pangenomes of soil and plant-associated prokaryotes.</title>
        <authorList>
            <person name="Whitman W."/>
        </authorList>
    </citation>
    <scope>NUCLEOTIDE SEQUENCE</scope>
    <source>
        <strain evidence="13">USDA 406</strain>
    </source>
</reference>
<dbReference type="SUPFAM" id="SSF48179">
    <property type="entry name" value="6-phosphogluconate dehydrogenase C-terminal domain-like"/>
    <property type="match status" value="1"/>
</dbReference>
<dbReference type="Gene3D" id="3.40.50.720">
    <property type="entry name" value="NAD(P)-binding Rossmann-like Domain"/>
    <property type="match status" value="1"/>
</dbReference>
<accession>A0A8I2C7U7</accession>
<dbReference type="PANTHER" id="PTHR48075">
    <property type="entry name" value="3-HYDROXYACYL-COA DEHYDROGENASE FAMILY PROTEIN"/>
    <property type="match status" value="1"/>
</dbReference>
<feature type="domain" description="3-hydroxyacyl-CoA dehydrogenase C-terminal" evidence="11">
    <location>
        <begin position="186"/>
        <end position="269"/>
    </location>
</feature>
<evidence type="ECO:0000256" key="7">
    <source>
        <dbReference type="ARBA" id="ARBA00023027"/>
    </source>
</evidence>
<evidence type="ECO:0000259" key="12">
    <source>
        <dbReference type="Pfam" id="PF02737"/>
    </source>
</evidence>
<gene>
    <name evidence="13" type="ORF">JOH49_006505</name>
</gene>
<evidence type="ECO:0000256" key="8">
    <source>
        <dbReference type="ARBA" id="ARBA00038962"/>
    </source>
</evidence>
<evidence type="ECO:0000256" key="4">
    <source>
        <dbReference type="ARBA" id="ARBA00022490"/>
    </source>
</evidence>
<dbReference type="PANTHER" id="PTHR48075:SF1">
    <property type="entry name" value="LAMBDA-CRYSTALLIN HOMOLOG"/>
    <property type="match status" value="1"/>
</dbReference>
<dbReference type="GO" id="GO:0005737">
    <property type="term" value="C:cytoplasm"/>
    <property type="evidence" value="ECO:0007669"/>
    <property type="project" value="UniProtKB-SubCell"/>
</dbReference>
<evidence type="ECO:0000256" key="10">
    <source>
        <dbReference type="PIRSR" id="PIRSR000105-1"/>
    </source>
</evidence>
<dbReference type="InterPro" id="IPR036291">
    <property type="entry name" value="NAD(P)-bd_dom_sf"/>
</dbReference>